<dbReference type="GO" id="GO:0046983">
    <property type="term" value="F:protein dimerization activity"/>
    <property type="evidence" value="ECO:0007669"/>
    <property type="project" value="InterPro"/>
</dbReference>
<proteinExistence type="predicted"/>
<dbReference type="InParanoid" id="A0A0C2W547"/>
<dbReference type="HOGENOM" id="CLU_009123_4_1_1"/>
<evidence type="ECO:0000259" key="1">
    <source>
        <dbReference type="Pfam" id="PF05699"/>
    </source>
</evidence>
<protein>
    <recommendedName>
        <fullName evidence="1">HAT C-terminal dimerisation domain-containing protein</fullName>
    </recommendedName>
</protein>
<dbReference type="STRING" id="946122.A0A0C2W547"/>
<organism evidence="2 3">
    <name type="scientific">Amanita muscaria (strain Koide BX008)</name>
    <dbReference type="NCBI Taxonomy" id="946122"/>
    <lineage>
        <taxon>Eukaryota</taxon>
        <taxon>Fungi</taxon>
        <taxon>Dikarya</taxon>
        <taxon>Basidiomycota</taxon>
        <taxon>Agaricomycotina</taxon>
        <taxon>Agaricomycetes</taxon>
        <taxon>Agaricomycetidae</taxon>
        <taxon>Agaricales</taxon>
        <taxon>Pluteineae</taxon>
        <taxon>Amanitaceae</taxon>
        <taxon>Amanita</taxon>
    </lineage>
</organism>
<reference evidence="2 3" key="1">
    <citation type="submission" date="2014-04" db="EMBL/GenBank/DDBJ databases">
        <title>Evolutionary Origins and Diversification of the Mycorrhizal Mutualists.</title>
        <authorList>
            <consortium name="DOE Joint Genome Institute"/>
            <consortium name="Mycorrhizal Genomics Consortium"/>
            <person name="Kohler A."/>
            <person name="Kuo A."/>
            <person name="Nagy L.G."/>
            <person name="Floudas D."/>
            <person name="Copeland A."/>
            <person name="Barry K.W."/>
            <person name="Cichocki N."/>
            <person name="Veneault-Fourrey C."/>
            <person name="LaButti K."/>
            <person name="Lindquist E.A."/>
            <person name="Lipzen A."/>
            <person name="Lundell T."/>
            <person name="Morin E."/>
            <person name="Murat C."/>
            <person name="Riley R."/>
            <person name="Ohm R."/>
            <person name="Sun H."/>
            <person name="Tunlid A."/>
            <person name="Henrissat B."/>
            <person name="Grigoriev I.V."/>
            <person name="Hibbett D.S."/>
            <person name="Martin F."/>
        </authorList>
    </citation>
    <scope>NUCLEOTIDE SEQUENCE [LARGE SCALE GENOMIC DNA]</scope>
    <source>
        <strain evidence="2 3">Koide BX008</strain>
    </source>
</reference>
<dbReference type="EMBL" id="KN818435">
    <property type="protein sequence ID" value="KIL56257.1"/>
    <property type="molecule type" value="Genomic_DNA"/>
</dbReference>
<sequence length="225" mass="25402">LAKNPKFSPVCFAIEKGLEKLKKWSKTIHESDTYLTCLVLHPAVKLEYSKAKGVEAYNTGCTLLKKIFDSYYKAPKKARPSIAQNKSEDATKVLQGYGSNFILSALSRSSSQQSVIHDPRKELNDYLNSPRDETVTNPVRWWGYHSQQYPTLSRIARDYLAIQGSSVASERAFSSAGITDDLRRNHMDNQAFGLIQVLKYAYKTNFLNTTEEVAGHDALDMIELK</sequence>
<dbReference type="SUPFAM" id="SSF53098">
    <property type="entry name" value="Ribonuclease H-like"/>
    <property type="match status" value="1"/>
</dbReference>
<accession>A0A0C2W547</accession>
<dbReference type="OrthoDB" id="3270175at2759"/>
<name>A0A0C2W547_AMAMK</name>
<dbReference type="InterPro" id="IPR012337">
    <property type="entry name" value="RNaseH-like_sf"/>
</dbReference>
<evidence type="ECO:0000313" key="2">
    <source>
        <dbReference type="EMBL" id="KIL56257.1"/>
    </source>
</evidence>
<dbReference type="Proteomes" id="UP000054549">
    <property type="component" value="Unassembled WGS sequence"/>
</dbReference>
<feature type="non-terminal residue" evidence="2">
    <location>
        <position position="1"/>
    </location>
</feature>
<evidence type="ECO:0000313" key="3">
    <source>
        <dbReference type="Proteomes" id="UP000054549"/>
    </source>
</evidence>
<dbReference type="Pfam" id="PF05699">
    <property type="entry name" value="Dimer_Tnp_hAT"/>
    <property type="match status" value="1"/>
</dbReference>
<keyword evidence="3" id="KW-1185">Reference proteome</keyword>
<dbReference type="InterPro" id="IPR008906">
    <property type="entry name" value="HATC_C_dom"/>
</dbReference>
<feature type="domain" description="HAT C-terminal dimerisation" evidence="1">
    <location>
        <begin position="122"/>
        <end position="191"/>
    </location>
</feature>
<dbReference type="PANTHER" id="PTHR23272">
    <property type="entry name" value="BED FINGER-RELATED"/>
    <property type="match status" value="1"/>
</dbReference>
<dbReference type="PANTHER" id="PTHR23272:SF104">
    <property type="entry name" value="HAT FAMILY DIMERISATION DOMAIN CONTAINING PROTEIN, EXPRESSED"/>
    <property type="match status" value="1"/>
</dbReference>
<gene>
    <name evidence="2" type="ORF">M378DRAFT_89621</name>
</gene>
<dbReference type="AlphaFoldDB" id="A0A0C2W547"/>